<dbReference type="SUPFAM" id="SSF53850">
    <property type="entry name" value="Periplasmic binding protein-like II"/>
    <property type="match status" value="1"/>
</dbReference>
<evidence type="ECO:0000256" key="3">
    <source>
        <dbReference type="ARBA" id="ARBA00022729"/>
    </source>
</evidence>
<evidence type="ECO:0000313" key="7">
    <source>
        <dbReference type="EMBL" id="MBE5038645.1"/>
    </source>
</evidence>
<dbReference type="Proteomes" id="UP000768567">
    <property type="component" value="Unassembled WGS sequence"/>
</dbReference>
<accession>A0ABR9R663</accession>
<dbReference type="Gene3D" id="3.40.190.10">
    <property type="entry name" value="Periplasmic binding protein-like II"/>
    <property type="match status" value="2"/>
</dbReference>
<keyword evidence="3 5" id="KW-0732">Signal</keyword>
<evidence type="ECO:0000256" key="4">
    <source>
        <dbReference type="SAM" id="MobiDB-lite"/>
    </source>
</evidence>
<feature type="signal peptide" evidence="5">
    <location>
        <begin position="1"/>
        <end position="21"/>
    </location>
</feature>
<comment type="similarity">
    <text evidence="2">Belongs to the bacterial solute-binding protein SsuA/TauA family.</text>
</comment>
<reference evidence="7 8" key="1">
    <citation type="submission" date="2020-10" db="EMBL/GenBank/DDBJ databases">
        <title>ChiBAC.</title>
        <authorList>
            <person name="Zenner C."/>
            <person name="Hitch T.C.A."/>
            <person name="Clavel T."/>
        </authorList>
    </citation>
    <scope>NUCLEOTIDE SEQUENCE [LARGE SCALE GENOMIC DNA]</scope>
    <source>
        <strain evidence="7 8">DSM 109015</strain>
    </source>
</reference>
<feature type="chain" id="PRO_5046815526" evidence="5">
    <location>
        <begin position="22"/>
        <end position="359"/>
    </location>
</feature>
<name>A0ABR9R663_9FIRM</name>
<evidence type="ECO:0000256" key="5">
    <source>
        <dbReference type="SAM" id="SignalP"/>
    </source>
</evidence>
<dbReference type="PANTHER" id="PTHR30024">
    <property type="entry name" value="ALIPHATIC SULFONATES-BINDING PROTEIN-RELATED"/>
    <property type="match status" value="1"/>
</dbReference>
<dbReference type="PROSITE" id="PS51257">
    <property type="entry name" value="PROKAR_LIPOPROTEIN"/>
    <property type="match status" value="1"/>
</dbReference>
<keyword evidence="8" id="KW-1185">Reference proteome</keyword>
<gene>
    <name evidence="7" type="ORF">INF35_12685</name>
</gene>
<proteinExistence type="inferred from homology"/>
<evidence type="ECO:0000256" key="2">
    <source>
        <dbReference type="ARBA" id="ARBA00010742"/>
    </source>
</evidence>
<feature type="domain" description="SsuA/THI5-like" evidence="6">
    <location>
        <begin position="74"/>
        <end position="278"/>
    </location>
</feature>
<organism evidence="7 8">
    <name type="scientific">Gemmiger gallinarum</name>
    <dbReference type="NCBI Taxonomy" id="2779354"/>
    <lineage>
        <taxon>Bacteria</taxon>
        <taxon>Bacillati</taxon>
        <taxon>Bacillota</taxon>
        <taxon>Clostridia</taxon>
        <taxon>Eubacteriales</taxon>
        <taxon>Gemmiger</taxon>
    </lineage>
</organism>
<dbReference type="RefSeq" id="WP_193503032.1">
    <property type="nucleotide sequence ID" value="NZ_JADCKC010000004.1"/>
</dbReference>
<evidence type="ECO:0000259" key="6">
    <source>
        <dbReference type="Pfam" id="PF09084"/>
    </source>
</evidence>
<comment type="caution">
    <text evidence="7">The sequence shown here is derived from an EMBL/GenBank/DDBJ whole genome shotgun (WGS) entry which is preliminary data.</text>
</comment>
<dbReference type="Pfam" id="PF09084">
    <property type="entry name" value="NMT1"/>
    <property type="match status" value="1"/>
</dbReference>
<evidence type="ECO:0000256" key="1">
    <source>
        <dbReference type="ARBA" id="ARBA00004418"/>
    </source>
</evidence>
<sequence length="359" mass="37878">MKKLLATLTAAALALSLAACSSPSSTSTDTSSTAPDSSSAATTEGADAADTATSQEPITLNIAYMPNYASLVEVVTAEQMGYFEEEGITVNLNSFADGPTIIAAMENGSIDIGYIGSGAHKLCINGQAKIFCFAHVGNGDAVMALSDHGITTAADLKGKKVGYASGTSSEAILQQTLTQAGLTMDDIEAYEMDASGIVSAMISGSLDACALWSPSTLAVEEELGDNVVVLADNLSFSDTSASISSWICMANYAETNRDNLLRFTRALYKAKDYRADPANAEQISQWIASECALDYDTVYSQRGDAEWLTSQEMIDQINDGTIESLYKSQQNAFIASGDVAAEVPVEDYVMFDLMLEAAE</sequence>
<protein>
    <submittedName>
        <fullName evidence="7">ABC transporter substrate-binding protein</fullName>
    </submittedName>
</protein>
<evidence type="ECO:0000313" key="8">
    <source>
        <dbReference type="Proteomes" id="UP000768567"/>
    </source>
</evidence>
<comment type="subcellular location">
    <subcellularLocation>
        <location evidence="1">Periplasm</location>
    </subcellularLocation>
</comment>
<dbReference type="InterPro" id="IPR015168">
    <property type="entry name" value="SsuA/THI5"/>
</dbReference>
<feature type="region of interest" description="Disordered" evidence="4">
    <location>
        <begin position="21"/>
        <end position="52"/>
    </location>
</feature>
<dbReference type="EMBL" id="JADCKC010000004">
    <property type="protein sequence ID" value="MBE5038645.1"/>
    <property type="molecule type" value="Genomic_DNA"/>
</dbReference>
<dbReference type="PANTHER" id="PTHR30024:SF47">
    <property type="entry name" value="TAURINE-BINDING PERIPLASMIC PROTEIN"/>
    <property type="match status" value="1"/>
</dbReference>